<dbReference type="InterPro" id="IPR004408">
    <property type="entry name" value="Biotin_CoA_COase_ligase"/>
</dbReference>
<evidence type="ECO:0000256" key="5">
    <source>
        <dbReference type="ARBA" id="ARBA00024227"/>
    </source>
</evidence>
<dbReference type="NCBIfam" id="TIGR00121">
    <property type="entry name" value="birA_ligase"/>
    <property type="match status" value="1"/>
</dbReference>
<dbReference type="PANTHER" id="PTHR12835">
    <property type="entry name" value="BIOTIN PROTEIN LIGASE"/>
    <property type="match status" value="1"/>
</dbReference>
<protein>
    <recommendedName>
        <fullName evidence="5">biotin--[biotin carboxyl-carrier protein] ligase</fullName>
        <ecNumber evidence="5">6.3.4.15</ecNumber>
    </recommendedName>
</protein>
<dbReference type="Pfam" id="PF02237">
    <property type="entry name" value="BPL_C"/>
    <property type="match status" value="1"/>
</dbReference>
<evidence type="ECO:0000256" key="2">
    <source>
        <dbReference type="ARBA" id="ARBA00022741"/>
    </source>
</evidence>
<reference evidence="7" key="1">
    <citation type="submission" date="2020-02" db="EMBL/GenBank/DDBJ databases">
        <authorList>
            <person name="Meier V. D."/>
        </authorList>
    </citation>
    <scope>NUCLEOTIDE SEQUENCE</scope>
    <source>
        <strain evidence="7">AVDCRST_MAG36</strain>
    </source>
</reference>
<dbReference type="Pfam" id="PF03099">
    <property type="entry name" value="BPL_LplA_LipB"/>
    <property type="match status" value="1"/>
</dbReference>
<sequence>MLVTDAAAGQRPPLDRAALAAVAPGWARVEVVEEVGSTNQVVADRARAGAAEGLVVVAEHQRAGQGRLGRVWEAPRGAGLTFSVLLRPSVSDRRWPWLPLLTGVAVVEAVTAAGGPACALKWPNDVLHDGLKLAGVLAERVGTPSGPAAVVGIGLNVSQTPEELPVPTATSLAAAGSTVDRTSLLRAVVERLHEQYADWARDGGRVRDRYLALSDTVGREVRVELPRGVLEGRAVDLDVDGALVVSSGGRTHHVTAGDVVHLRRR</sequence>
<keyword evidence="1 7" id="KW-0436">Ligase</keyword>
<evidence type="ECO:0000313" key="7">
    <source>
        <dbReference type="EMBL" id="CAA9360097.1"/>
    </source>
</evidence>
<dbReference type="PROSITE" id="PS51733">
    <property type="entry name" value="BPL_LPL_CATALYTIC"/>
    <property type="match status" value="1"/>
</dbReference>
<keyword evidence="3" id="KW-0067">ATP-binding</keyword>
<name>A0A6J4MNL2_9ACTN</name>
<dbReference type="EC" id="6.3.4.15" evidence="5"/>
<dbReference type="Gene3D" id="2.30.30.100">
    <property type="match status" value="1"/>
</dbReference>
<dbReference type="PANTHER" id="PTHR12835:SF5">
    <property type="entry name" value="BIOTIN--PROTEIN LIGASE"/>
    <property type="match status" value="1"/>
</dbReference>
<keyword evidence="2" id="KW-0547">Nucleotide-binding</keyword>
<evidence type="ECO:0000256" key="1">
    <source>
        <dbReference type="ARBA" id="ARBA00022598"/>
    </source>
</evidence>
<organism evidence="7">
    <name type="scientific">uncultured Nocardioidaceae bacterium</name>
    <dbReference type="NCBI Taxonomy" id="253824"/>
    <lineage>
        <taxon>Bacteria</taxon>
        <taxon>Bacillati</taxon>
        <taxon>Actinomycetota</taxon>
        <taxon>Actinomycetes</taxon>
        <taxon>Propionibacteriales</taxon>
        <taxon>Nocardioidaceae</taxon>
        <taxon>environmental samples</taxon>
    </lineage>
</organism>
<dbReference type="EMBL" id="CADCUH010000168">
    <property type="protein sequence ID" value="CAA9360097.1"/>
    <property type="molecule type" value="Genomic_DNA"/>
</dbReference>
<evidence type="ECO:0000256" key="3">
    <source>
        <dbReference type="ARBA" id="ARBA00022840"/>
    </source>
</evidence>
<dbReference type="GO" id="GO:0004077">
    <property type="term" value="F:biotin--[biotin carboxyl-carrier protein] ligase activity"/>
    <property type="evidence" value="ECO:0007669"/>
    <property type="project" value="UniProtKB-EC"/>
</dbReference>
<dbReference type="SUPFAM" id="SSF50037">
    <property type="entry name" value="C-terminal domain of transcriptional repressors"/>
    <property type="match status" value="1"/>
</dbReference>
<dbReference type="GO" id="GO:0005524">
    <property type="term" value="F:ATP binding"/>
    <property type="evidence" value="ECO:0007669"/>
    <property type="project" value="UniProtKB-KW"/>
</dbReference>
<dbReference type="InterPro" id="IPR008988">
    <property type="entry name" value="Transcriptional_repressor_C"/>
</dbReference>
<gene>
    <name evidence="7" type="ORF">AVDCRST_MAG36-2546</name>
</gene>
<keyword evidence="4" id="KW-0092">Biotin</keyword>
<dbReference type="GO" id="GO:0005737">
    <property type="term" value="C:cytoplasm"/>
    <property type="evidence" value="ECO:0007669"/>
    <property type="project" value="TreeGrafter"/>
</dbReference>
<dbReference type="CDD" id="cd16442">
    <property type="entry name" value="BPL"/>
    <property type="match status" value="1"/>
</dbReference>
<dbReference type="InterPro" id="IPR003142">
    <property type="entry name" value="BPL_C"/>
</dbReference>
<dbReference type="AlphaFoldDB" id="A0A6J4MNL2"/>
<accession>A0A6J4MNL2</accession>
<evidence type="ECO:0000256" key="4">
    <source>
        <dbReference type="ARBA" id="ARBA00023267"/>
    </source>
</evidence>
<evidence type="ECO:0000259" key="6">
    <source>
        <dbReference type="PROSITE" id="PS51733"/>
    </source>
</evidence>
<dbReference type="Gene3D" id="3.30.930.10">
    <property type="entry name" value="Bira Bifunctional Protein, Domain 2"/>
    <property type="match status" value="1"/>
</dbReference>
<dbReference type="InterPro" id="IPR045864">
    <property type="entry name" value="aa-tRNA-synth_II/BPL/LPL"/>
</dbReference>
<dbReference type="InterPro" id="IPR004143">
    <property type="entry name" value="BPL_LPL_catalytic"/>
</dbReference>
<feature type="domain" description="BPL/LPL catalytic" evidence="6">
    <location>
        <begin position="13"/>
        <end position="200"/>
    </location>
</feature>
<dbReference type="SUPFAM" id="SSF55681">
    <property type="entry name" value="Class II aaRS and biotin synthetases"/>
    <property type="match status" value="1"/>
</dbReference>
<proteinExistence type="predicted"/>